<gene>
    <name evidence="1" type="ORF">CLW00_109193</name>
</gene>
<keyword evidence="2" id="KW-1185">Reference proteome</keyword>
<dbReference type="AlphaFoldDB" id="A0A2T0WI66"/>
<reference evidence="1 2" key="1">
    <citation type="submission" date="2018-03" db="EMBL/GenBank/DDBJ databases">
        <title>Genomic Encyclopedia of Archaeal and Bacterial Type Strains, Phase II (KMG-II): from individual species to whole genera.</title>
        <authorList>
            <person name="Goeker M."/>
        </authorList>
    </citation>
    <scope>NUCLEOTIDE SEQUENCE [LARGE SCALE GENOMIC DNA]</scope>
    <source>
        <strain evidence="1 2">DSM 27929</strain>
    </source>
</reference>
<protein>
    <submittedName>
        <fullName evidence="1">Uncharacterized protein</fullName>
    </submittedName>
</protein>
<dbReference type="Proteomes" id="UP000238157">
    <property type="component" value="Unassembled WGS sequence"/>
</dbReference>
<proteinExistence type="predicted"/>
<organism evidence="1 2">
    <name type="scientific">Mongoliibacter ruber</name>
    <dbReference type="NCBI Taxonomy" id="1750599"/>
    <lineage>
        <taxon>Bacteria</taxon>
        <taxon>Pseudomonadati</taxon>
        <taxon>Bacteroidota</taxon>
        <taxon>Cytophagia</taxon>
        <taxon>Cytophagales</taxon>
        <taxon>Cyclobacteriaceae</taxon>
        <taxon>Mongoliibacter</taxon>
    </lineage>
</organism>
<accession>A0A2T0WI66</accession>
<evidence type="ECO:0000313" key="1">
    <source>
        <dbReference type="EMBL" id="PRY86345.1"/>
    </source>
</evidence>
<sequence length="33" mass="3910">MILKDETLILINKLNYEKTTLFILHYLLLGFGQ</sequence>
<evidence type="ECO:0000313" key="2">
    <source>
        <dbReference type="Proteomes" id="UP000238157"/>
    </source>
</evidence>
<dbReference type="EMBL" id="PVTR01000009">
    <property type="protein sequence ID" value="PRY86345.1"/>
    <property type="molecule type" value="Genomic_DNA"/>
</dbReference>
<name>A0A2T0WI66_9BACT</name>
<comment type="caution">
    <text evidence="1">The sequence shown here is derived from an EMBL/GenBank/DDBJ whole genome shotgun (WGS) entry which is preliminary data.</text>
</comment>